<feature type="compositionally biased region" description="Low complexity" evidence="1">
    <location>
        <begin position="137"/>
        <end position="147"/>
    </location>
</feature>
<sequence>MHRGLPGSGRMLSLAQSARDQSAAPPERLSILVLHLLLNHLESYTPWQGNASNFWLLKIFEKNFKTGRTNQIGATHWAYRSGRTGSVLATPDPVTRVRRHTEGYTGRSTGSGVATPDLGSVVARVLAGPSPEGGGAARRSGIRGSVGLEASTEG</sequence>
<organism evidence="2 3">
    <name type="scientific">Eragrostis curvula</name>
    <name type="common">weeping love grass</name>
    <dbReference type="NCBI Taxonomy" id="38414"/>
    <lineage>
        <taxon>Eukaryota</taxon>
        <taxon>Viridiplantae</taxon>
        <taxon>Streptophyta</taxon>
        <taxon>Embryophyta</taxon>
        <taxon>Tracheophyta</taxon>
        <taxon>Spermatophyta</taxon>
        <taxon>Magnoliopsida</taxon>
        <taxon>Liliopsida</taxon>
        <taxon>Poales</taxon>
        <taxon>Poaceae</taxon>
        <taxon>PACMAD clade</taxon>
        <taxon>Chloridoideae</taxon>
        <taxon>Eragrostideae</taxon>
        <taxon>Eragrostidinae</taxon>
        <taxon>Eragrostis</taxon>
    </lineage>
</organism>
<evidence type="ECO:0000313" key="3">
    <source>
        <dbReference type="Proteomes" id="UP000324897"/>
    </source>
</evidence>
<dbReference type="Proteomes" id="UP000324897">
    <property type="component" value="Unassembled WGS sequence"/>
</dbReference>
<name>A0A5J9SPD3_9POAL</name>
<evidence type="ECO:0000313" key="2">
    <source>
        <dbReference type="EMBL" id="TVU00787.1"/>
    </source>
</evidence>
<feature type="non-terminal residue" evidence="2">
    <location>
        <position position="1"/>
    </location>
</feature>
<dbReference type="EMBL" id="RWGY01000545">
    <property type="protein sequence ID" value="TVU00787.1"/>
    <property type="molecule type" value="Genomic_DNA"/>
</dbReference>
<gene>
    <name evidence="2" type="ORF">EJB05_53778</name>
</gene>
<protein>
    <submittedName>
        <fullName evidence="2">Uncharacterized protein</fullName>
    </submittedName>
</protein>
<dbReference type="Gramene" id="TVU00787">
    <property type="protein sequence ID" value="TVU00787"/>
    <property type="gene ID" value="EJB05_53778"/>
</dbReference>
<accession>A0A5J9SPD3</accession>
<feature type="region of interest" description="Disordered" evidence="1">
    <location>
        <begin position="129"/>
        <end position="154"/>
    </location>
</feature>
<evidence type="ECO:0000256" key="1">
    <source>
        <dbReference type="SAM" id="MobiDB-lite"/>
    </source>
</evidence>
<dbReference type="AlphaFoldDB" id="A0A5J9SPD3"/>
<proteinExistence type="predicted"/>
<reference evidence="2 3" key="1">
    <citation type="journal article" date="2019" name="Sci. Rep.">
        <title>A high-quality genome of Eragrostis curvula grass provides insights into Poaceae evolution and supports new strategies to enhance forage quality.</title>
        <authorList>
            <person name="Carballo J."/>
            <person name="Santos B.A.C.M."/>
            <person name="Zappacosta D."/>
            <person name="Garbus I."/>
            <person name="Selva J.P."/>
            <person name="Gallo C.A."/>
            <person name="Diaz A."/>
            <person name="Albertini E."/>
            <person name="Caccamo M."/>
            <person name="Echenique V."/>
        </authorList>
    </citation>
    <scope>NUCLEOTIDE SEQUENCE [LARGE SCALE GENOMIC DNA]</scope>
    <source>
        <strain evidence="3">cv. Victoria</strain>
        <tissue evidence="2">Leaf</tissue>
    </source>
</reference>
<keyword evidence="3" id="KW-1185">Reference proteome</keyword>
<comment type="caution">
    <text evidence="2">The sequence shown here is derived from an EMBL/GenBank/DDBJ whole genome shotgun (WGS) entry which is preliminary data.</text>
</comment>